<dbReference type="AlphaFoldDB" id="A0A919WBL8"/>
<organism evidence="2 3">
    <name type="scientific">Paractinoplanes toevensis</name>
    <dbReference type="NCBI Taxonomy" id="571911"/>
    <lineage>
        <taxon>Bacteria</taxon>
        <taxon>Bacillati</taxon>
        <taxon>Actinomycetota</taxon>
        <taxon>Actinomycetes</taxon>
        <taxon>Micromonosporales</taxon>
        <taxon>Micromonosporaceae</taxon>
        <taxon>Paractinoplanes</taxon>
    </lineage>
</organism>
<keyword evidence="1" id="KW-0812">Transmembrane</keyword>
<comment type="caution">
    <text evidence="2">The sequence shown here is derived from an EMBL/GenBank/DDBJ whole genome shotgun (WGS) entry which is preliminary data.</text>
</comment>
<proteinExistence type="predicted"/>
<dbReference type="Proteomes" id="UP000677082">
    <property type="component" value="Unassembled WGS sequence"/>
</dbReference>
<reference evidence="2 3" key="1">
    <citation type="submission" date="2021-03" db="EMBL/GenBank/DDBJ databases">
        <title>Whole genome shotgun sequence of Actinoplanes toevensis NBRC 105298.</title>
        <authorList>
            <person name="Komaki H."/>
            <person name="Tamura T."/>
        </authorList>
    </citation>
    <scope>NUCLEOTIDE SEQUENCE [LARGE SCALE GENOMIC DNA]</scope>
    <source>
        <strain evidence="2 3">NBRC 105298</strain>
    </source>
</reference>
<accession>A0A919WBL8</accession>
<keyword evidence="3" id="KW-1185">Reference proteome</keyword>
<feature type="transmembrane region" description="Helical" evidence="1">
    <location>
        <begin position="49"/>
        <end position="70"/>
    </location>
</feature>
<sequence>MFLQITASSDARLVASAVRRGLRPFVMTARGLGWAAIALALLLQVVVGGSYLTLVLVGALIAVGIPMLLINAGTRDALRDGDLTTYEITDGGVASSSLASRHAYAWNAFQFVEEAPGQLIFGRSRTRFLPIPTGTLTPAQIEQVLGTAAGHGLRVRRA</sequence>
<protein>
    <recommendedName>
        <fullName evidence="4">YcxB-like protein domain-containing protein</fullName>
    </recommendedName>
</protein>
<evidence type="ECO:0000313" key="3">
    <source>
        <dbReference type="Proteomes" id="UP000677082"/>
    </source>
</evidence>
<evidence type="ECO:0000313" key="2">
    <source>
        <dbReference type="EMBL" id="GIM97239.1"/>
    </source>
</evidence>
<evidence type="ECO:0000256" key="1">
    <source>
        <dbReference type="SAM" id="Phobius"/>
    </source>
</evidence>
<dbReference type="RefSeq" id="WP_213012880.1">
    <property type="nucleotide sequence ID" value="NZ_BOQN01000138.1"/>
</dbReference>
<dbReference type="EMBL" id="BOQN01000138">
    <property type="protein sequence ID" value="GIM97239.1"/>
    <property type="molecule type" value="Genomic_DNA"/>
</dbReference>
<gene>
    <name evidence="2" type="ORF">Ato02nite_090320</name>
</gene>
<name>A0A919WBL8_9ACTN</name>
<keyword evidence="1" id="KW-1133">Transmembrane helix</keyword>
<keyword evidence="1" id="KW-0472">Membrane</keyword>
<evidence type="ECO:0008006" key="4">
    <source>
        <dbReference type="Google" id="ProtNLM"/>
    </source>
</evidence>
<feature type="transmembrane region" description="Helical" evidence="1">
    <location>
        <begin position="21"/>
        <end position="43"/>
    </location>
</feature>